<dbReference type="Pfam" id="PF04969">
    <property type="entry name" value="CS"/>
    <property type="match status" value="1"/>
</dbReference>
<dbReference type="GO" id="GO:0051082">
    <property type="term" value="F:unfolded protein binding"/>
    <property type="evidence" value="ECO:0007669"/>
    <property type="project" value="TreeGrafter"/>
</dbReference>
<dbReference type="InterPro" id="IPR007052">
    <property type="entry name" value="CS_dom"/>
</dbReference>
<gene>
    <name evidence="2" type="ORF">PCAR00345_LOCUS2779</name>
</gene>
<evidence type="ECO:0000259" key="1">
    <source>
        <dbReference type="PROSITE" id="PS51203"/>
    </source>
</evidence>
<dbReference type="GO" id="GO:0006457">
    <property type="term" value="P:protein folding"/>
    <property type="evidence" value="ECO:0007669"/>
    <property type="project" value="TreeGrafter"/>
</dbReference>
<protein>
    <recommendedName>
        <fullName evidence="1">CS domain-containing protein</fullName>
    </recommendedName>
</protein>
<evidence type="ECO:0000313" key="2">
    <source>
        <dbReference type="EMBL" id="CAE0750194.1"/>
    </source>
</evidence>
<name>A0A7S4B0V5_CHRCT</name>
<dbReference type="CDD" id="cd06467">
    <property type="entry name" value="p23_NUDC_like"/>
    <property type="match status" value="1"/>
</dbReference>
<dbReference type="InterPro" id="IPR008978">
    <property type="entry name" value="HSP20-like_chaperone"/>
</dbReference>
<dbReference type="InterPro" id="IPR037898">
    <property type="entry name" value="NudC_fam"/>
</dbReference>
<dbReference type="Gene3D" id="2.60.40.790">
    <property type="match status" value="1"/>
</dbReference>
<proteinExistence type="predicted"/>
<dbReference type="PANTHER" id="PTHR12356:SF19">
    <property type="entry name" value="NUDC DOMAIN-CONTAINING PROTEIN 3"/>
    <property type="match status" value="1"/>
</dbReference>
<dbReference type="PROSITE" id="PS51203">
    <property type="entry name" value="CS"/>
    <property type="match status" value="1"/>
</dbReference>
<dbReference type="SUPFAM" id="SSF49764">
    <property type="entry name" value="HSP20-like chaperones"/>
    <property type="match status" value="1"/>
</dbReference>
<feature type="domain" description="CS" evidence="1">
    <location>
        <begin position="253"/>
        <end position="343"/>
    </location>
</feature>
<dbReference type="EMBL" id="HBIZ01004914">
    <property type="protein sequence ID" value="CAE0750194.1"/>
    <property type="molecule type" value="Transcribed_RNA"/>
</dbReference>
<organism evidence="2">
    <name type="scientific">Chrysotila carterae</name>
    <name type="common">Marine alga</name>
    <name type="synonym">Syracosphaera carterae</name>
    <dbReference type="NCBI Taxonomy" id="13221"/>
    <lineage>
        <taxon>Eukaryota</taxon>
        <taxon>Haptista</taxon>
        <taxon>Haptophyta</taxon>
        <taxon>Prymnesiophyceae</taxon>
        <taxon>Isochrysidales</taxon>
        <taxon>Isochrysidaceae</taxon>
        <taxon>Chrysotila</taxon>
    </lineage>
</organism>
<dbReference type="PANTHER" id="PTHR12356">
    <property type="entry name" value="NUCLEAR MOVEMENT PROTEIN NUDC"/>
    <property type="match status" value="1"/>
</dbReference>
<reference evidence="2" key="1">
    <citation type="submission" date="2021-01" db="EMBL/GenBank/DDBJ databases">
        <authorList>
            <person name="Corre E."/>
            <person name="Pelletier E."/>
            <person name="Niang G."/>
            <person name="Scheremetjew M."/>
            <person name="Finn R."/>
            <person name="Kale V."/>
            <person name="Holt S."/>
            <person name="Cochrane G."/>
            <person name="Meng A."/>
            <person name="Brown T."/>
            <person name="Cohen L."/>
        </authorList>
    </citation>
    <scope>NUCLEOTIDE SEQUENCE</scope>
    <source>
        <strain evidence="2">CCMP645</strain>
    </source>
</reference>
<accession>A0A7S4B0V5</accession>
<dbReference type="AlphaFoldDB" id="A0A7S4B0V5"/>
<sequence>MATEATVNAAAAMPQDASMSEEERLQFLRERGVLIETVEDRKKQAEWSSNTMQSDGPIFEYVHIPADVHSPVTQLTEHADAQVGDVLKRALAPRFADNASMDDEVVAREVAGRMRNMLQGGVADGPLKTPSAATMQQVAAGGACEAYPLSQPTEANGWQAVRLYIDEVGALRSRPRNARAEALAAAAGLVGLSIHGDAYVGRCARAPQGGEQNVSFTLPELAHDSAWVVDARTSHARAAAAAGHGEAEHLPSGDAGVYAWSQNDDDVEVRVHGAPTGRGSARRVNVDFARGTSLRVCVDGAELLNVPKLFDRVLPDDCNWTLDGTDIVITLEKAEARPWAGLSLDLQ</sequence>
<dbReference type="GO" id="GO:0005737">
    <property type="term" value="C:cytoplasm"/>
    <property type="evidence" value="ECO:0007669"/>
    <property type="project" value="TreeGrafter"/>
</dbReference>